<dbReference type="SUPFAM" id="SSF53756">
    <property type="entry name" value="UDP-Glycosyltransferase/glycogen phosphorylase"/>
    <property type="match status" value="1"/>
</dbReference>
<evidence type="ECO:0000313" key="4">
    <source>
        <dbReference type="EMBL" id="MBO1078793.1"/>
    </source>
</evidence>
<dbReference type="Pfam" id="PF13439">
    <property type="entry name" value="Glyco_transf_4"/>
    <property type="match status" value="1"/>
</dbReference>
<dbReference type="RefSeq" id="WP_207416229.1">
    <property type="nucleotide sequence ID" value="NZ_CP061177.1"/>
</dbReference>
<reference evidence="4 5" key="1">
    <citation type="submission" date="2020-09" db="EMBL/GenBank/DDBJ databases">
        <title>Roseomonas.</title>
        <authorList>
            <person name="Zhu W."/>
        </authorList>
    </citation>
    <scope>NUCLEOTIDE SEQUENCE [LARGE SCALE GENOMIC DNA]</scope>
    <source>
        <strain evidence="4 5">573</strain>
    </source>
</reference>
<keyword evidence="5" id="KW-1185">Reference proteome</keyword>
<dbReference type="Pfam" id="PF13692">
    <property type="entry name" value="Glyco_trans_1_4"/>
    <property type="match status" value="1"/>
</dbReference>
<dbReference type="EMBL" id="JACTNG010000003">
    <property type="protein sequence ID" value="MBO1078793.1"/>
    <property type="molecule type" value="Genomic_DNA"/>
</dbReference>
<keyword evidence="2" id="KW-0808">Transferase</keyword>
<dbReference type="InterPro" id="IPR028098">
    <property type="entry name" value="Glyco_trans_4-like_N"/>
</dbReference>
<keyword evidence="1" id="KW-0328">Glycosyltransferase</keyword>
<proteinExistence type="predicted"/>
<feature type="domain" description="Glycosyltransferase subfamily 4-like N-terminal" evidence="3">
    <location>
        <begin position="15"/>
        <end position="218"/>
    </location>
</feature>
<evidence type="ECO:0000256" key="1">
    <source>
        <dbReference type="ARBA" id="ARBA00022676"/>
    </source>
</evidence>
<organism evidence="4 5">
    <name type="scientific">Roseomonas haemaphysalidis</name>
    <dbReference type="NCBI Taxonomy" id="2768162"/>
    <lineage>
        <taxon>Bacteria</taxon>
        <taxon>Pseudomonadati</taxon>
        <taxon>Pseudomonadota</taxon>
        <taxon>Alphaproteobacteria</taxon>
        <taxon>Acetobacterales</taxon>
        <taxon>Roseomonadaceae</taxon>
        <taxon>Roseomonas</taxon>
    </lineage>
</organism>
<accession>A0ABS3KMV0</accession>
<evidence type="ECO:0000256" key="2">
    <source>
        <dbReference type="ARBA" id="ARBA00022679"/>
    </source>
</evidence>
<evidence type="ECO:0000259" key="3">
    <source>
        <dbReference type="Pfam" id="PF13439"/>
    </source>
</evidence>
<dbReference type="PANTHER" id="PTHR12526:SF510">
    <property type="entry name" value="D-INOSITOL 3-PHOSPHATE GLYCOSYLTRANSFERASE"/>
    <property type="match status" value="1"/>
</dbReference>
<dbReference type="PANTHER" id="PTHR12526">
    <property type="entry name" value="GLYCOSYLTRANSFERASE"/>
    <property type="match status" value="1"/>
</dbReference>
<dbReference type="Proteomes" id="UP001518989">
    <property type="component" value="Unassembled WGS sequence"/>
</dbReference>
<sequence>MRVLFLSNLYPPNVVGGYERLCHEVATEFAARGHAVTVLTSTYGGREASYPGQRVIREWELLAGADIYSPFPGDAAARAAANSRNLATLHRVLDDVRPDVIFAWNLFFLDGSILAALEASRYRSVVMLTDNWLLVMRNPEFVSGFFRDVVHGTGSFLPPPAPPAWRALAGRLKRRLQRLLGRTPPRRLEAVFGARFMRDFYAAGGARFRHHRVIHNGVRQAPRGGLPAPDRGALVRPGTLRLLFAGRLVDLKGADTAVRALALLDARALGLDRVTLTILGDGQDAAYLRRFEDAVAESGRAEDIERREVVPEAELPALFDAHDIYLFPSLYEPFSLTLIHALACGIPTIASDVGGNTEIVEHGRTGLLFRKGDAAELAAAIARLARDPALRARIAAEGQRAGGRFTFERMAGEMERFLLTDTDRA</sequence>
<gene>
    <name evidence="4" type="ORF">IAI61_07115</name>
</gene>
<evidence type="ECO:0000313" key="5">
    <source>
        <dbReference type="Proteomes" id="UP001518989"/>
    </source>
</evidence>
<protein>
    <submittedName>
        <fullName evidence="4">Glycosyltransferase family 4 protein</fullName>
    </submittedName>
</protein>
<dbReference type="Gene3D" id="3.40.50.2000">
    <property type="entry name" value="Glycogen Phosphorylase B"/>
    <property type="match status" value="2"/>
</dbReference>
<name>A0ABS3KMV0_9PROT</name>
<dbReference type="CDD" id="cd03801">
    <property type="entry name" value="GT4_PimA-like"/>
    <property type="match status" value="1"/>
</dbReference>
<comment type="caution">
    <text evidence="4">The sequence shown here is derived from an EMBL/GenBank/DDBJ whole genome shotgun (WGS) entry which is preliminary data.</text>
</comment>